<dbReference type="RefSeq" id="WP_042823166.1">
    <property type="nucleotide sequence ID" value="NZ_CP053649.1"/>
</dbReference>
<dbReference type="PANTHER" id="PTHR47738">
    <property type="entry name" value="PTS SYSTEM FRUCTOSE-LIKE EIIA COMPONENT-RELATED"/>
    <property type="match status" value="1"/>
</dbReference>
<dbReference type="eggNOG" id="COG1762">
    <property type="taxonomic scope" value="Bacteria"/>
</dbReference>
<dbReference type="InterPro" id="IPR016152">
    <property type="entry name" value="PTrfase/Anion_transptr"/>
</dbReference>
<sequence>MPLTDLMAAVCTVVSPAADRDTVLHAAADLLSCRQAGADQLYANLCEREALGSTAIGHGIAIPHGRCPNLTEPRGALLRLNTPVAFGGDEPVDLVFAMAVPAHYTHQHLMLLSELAERFSDADFRRNLRAAPNADALMALLADLPPAQASAA</sequence>
<organism evidence="1 2">
    <name type="scientific">Xanthomonas axonopodis pv. vasculorum</name>
    <dbReference type="NCBI Taxonomy" id="325777"/>
    <lineage>
        <taxon>Bacteria</taxon>
        <taxon>Pseudomonadati</taxon>
        <taxon>Pseudomonadota</taxon>
        <taxon>Gammaproteobacteria</taxon>
        <taxon>Lysobacterales</taxon>
        <taxon>Lysobacteraceae</taxon>
        <taxon>Xanthomonas</taxon>
    </lineage>
</organism>
<dbReference type="CDD" id="cd00211">
    <property type="entry name" value="PTS_IIA_fru"/>
    <property type="match status" value="1"/>
</dbReference>
<dbReference type="EMBL" id="JPHD02000087">
    <property type="protein sequence ID" value="KGE51702.1"/>
    <property type="molecule type" value="Genomic_DNA"/>
</dbReference>
<dbReference type="PROSITE" id="PS51094">
    <property type="entry name" value="PTS_EIIA_TYPE_2"/>
    <property type="match status" value="1"/>
</dbReference>
<dbReference type="PROSITE" id="PS00372">
    <property type="entry name" value="PTS_EIIA_TYPE_2_HIS"/>
    <property type="match status" value="1"/>
</dbReference>
<accession>A0A098Q161</accession>
<dbReference type="GO" id="GO:0030295">
    <property type="term" value="F:protein kinase activator activity"/>
    <property type="evidence" value="ECO:0007669"/>
    <property type="project" value="TreeGrafter"/>
</dbReference>
<dbReference type="HOGENOM" id="CLU_072531_5_2_6"/>
<reference evidence="1 2" key="1">
    <citation type="submission" date="2014-09" db="EMBL/GenBank/DDBJ databases">
        <title>A draft genome sequence for Xanthomonas axonopodis pv. vasculorum NCPPB 900.</title>
        <authorList>
            <person name="Harrison J."/>
            <person name="Studholme D.J."/>
        </authorList>
    </citation>
    <scope>NUCLEOTIDE SEQUENCE [LARGE SCALE GENOMIC DNA]</scope>
    <source>
        <strain evidence="1 2">NCPPB 900</strain>
    </source>
</reference>
<protein>
    <submittedName>
        <fullName evidence="1">PTS fructose transporter subunit IIA</fullName>
    </submittedName>
</protein>
<comment type="caution">
    <text evidence="1">The sequence shown here is derived from an EMBL/GenBank/DDBJ whole genome shotgun (WGS) entry which is preliminary data.</text>
</comment>
<dbReference type="PANTHER" id="PTHR47738:SF1">
    <property type="entry name" value="NITROGEN REGULATORY PROTEIN"/>
    <property type="match status" value="1"/>
</dbReference>
<dbReference type="Proteomes" id="UP000028012">
    <property type="component" value="Unassembled WGS sequence"/>
</dbReference>
<gene>
    <name evidence="1" type="ORF">GW15_0213065</name>
</gene>
<dbReference type="AlphaFoldDB" id="A0A098Q161"/>
<dbReference type="STRING" id="325777.GW15_0213065"/>
<dbReference type="InterPro" id="IPR051541">
    <property type="entry name" value="PTS_SugarTrans_NitroReg"/>
</dbReference>
<dbReference type="SUPFAM" id="SSF55804">
    <property type="entry name" value="Phoshotransferase/anion transport protein"/>
    <property type="match status" value="1"/>
</dbReference>
<dbReference type="Pfam" id="PF00359">
    <property type="entry name" value="PTS_EIIA_2"/>
    <property type="match status" value="1"/>
</dbReference>
<proteinExistence type="predicted"/>
<name>A0A098Q161_9XANT</name>
<dbReference type="Gene3D" id="3.40.930.10">
    <property type="entry name" value="Mannitol-specific EII, Chain A"/>
    <property type="match status" value="1"/>
</dbReference>
<dbReference type="GeneID" id="58004027"/>
<dbReference type="InterPro" id="IPR002178">
    <property type="entry name" value="PTS_EIIA_type-2_dom"/>
</dbReference>
<evidence type="ECO:0000313" key="1">
    <source>
        <dbReference type="EMBL" id="KGE51702.1"/>
    </source>
</evidence>
<evidence type="ECO:0000313" key="2">
    <source>
        <dbReference type="Proteomes" id="UP000028012"/>
    </source>
</evidence>